<dbReference type="GO" id="GO:0071949">
    <property type="term" value="F:FAD binding"/>
    <property type="evidence" value="ECO:0007669"/>
    <property type="project" value="InterPro"/>
</dbReference>
<dbReference type="OrthoDB" id="3340390at2759"/>
<feature type="compositionally biased region" description="Basic and acidic residues" evidence="5">
    <location>
        <begin position="532"/>
        <end position="548"/>
    </location>
</feature>
<comment type="caution">
    <text evidence="7">The sequence shown here is derived from an EMBL/GenBank/DDBJ whole genome shotgun (WGS) entry which is preliminary data.</text>
</comment>
<evidence type="ECO:0000256" key="4">
    <source>
        <dbReference type="ARBA" id="ARBA00023002"/>
    </source>
</evidence>
<dbReference type="AlphaFoldDB" id="A0A8H3IVX3"/>
<name>A0A8H3IVX3_9LECA</name>
<evidence type="ECO:0000313" key="7">
    <source>
        <dbReference type="EMBL" id="CAF9928974.1"/>
    </source>
</evidence>
<keyword evidence="3" id="KW-0274">FAD</keyword>
<feature type="domain" description="FAD-binding" evidence="6">
    <location>
        <begin position="7"/>
        <end position="359"/>
    </location>
</feature>
<organism evidence="7 8">
    <name type="scientific">Heterodermia speciosa</name>
    <dbReference type="NCBI Taxonomy" id="116794"/>
    <lineage>
        <taxon>Eukaryota</taxon>
        <taxon>Fungi</taxon>
        <taxon>Dikarya</taxon>
        <taxon>Ascomycota</taxon>
        <taxon>Pezizomycotina</taxon>
        <taxon>Lecanoromycetes</taxon>
        <taxon>OSLEUM clade</taxon>
        <taxon>Lecanoromycetidae</taxon>
        <taxon>Caliciales</taxon>
        <taxon>Physciaceae</taxon>
        <taxon>Heterodermia</taxon>
    </lineage>
</organism>
<accession>A0A8H3IVX3</accession>
<comment type="similarity">
    <text evidence="1">Belongs to the flavin-dependent halogenase family.</text>
</comment>
<keyword evidence="8" id="KW-1185">Reference proteome</keyword>
<evidence type="ECO:0000256" key="2">
    <source>
        <dbReference type="ARBA" id="ARBA00022630"/>
    </source>
</evidence>
<keyword evidence="4" id="KW-0560">Oxidoreductase</keyword>
<reference evidence="7" key="1">
    <citation type="submission" date="2021-03" db="EMBL/GenBank/DDBJ databases">
        <authorList>
            <person name="Tagirdzhanova G."/>
        </authorList>
    </citation>
    <scope>NUCLEOTIDE SEQUENCE</scope>
</reference>
<evidence type="ECO:0000256" key="5">
    <source>
        <dbReference type="SAM" id="MobiDB-lite"/>
    </source>
</evidence>
<dbReference type="InterPro" id="IPR002938">
    <property type="entry name" value="FAD-bd"/>
</dbReference>
<proteinExistence type="inferred from homology"/>
<dbReference type="PANTHER" id="PTHR43747">
    <property type="entry name" value="FAD-BINDING PROTEIN"/>
    <property type="match status" value="1"/>
</dbReference>
<dbReference type="PRINTS" id="PR00420">
    <property type="entry name" value="RNGMNOXGNASE"/>
</dbReference>
<dbReference type="SUPFAM" id="SSF51905">
    <property type="entry name" value="FAD/NAD(P)-binding domain"/>
    <property type="match status" value="1"/>
</dbReference>
<dbReference type="InterPro" id="IPR036188">
    <property type="entry name" value="FAD/NAD-bd_sf"/>
</dbReference>
<dbReference type="Gene3D" id="3.50.50.60">
    <property type="entry name" value="FAD/NAD(P)-binding domain"/>
    <property type="match status" value="1"/>
</dbReference>
<dbReference type="EMBL" id="CAJPDS010000050">
    <property type="protein sequence ID" value="CAF9928974.1"/>
    <property type="molecule type" value="Genomic_DNA"/>
</dbReference>
<evidence type="ECO:0000256" key="1">
    <source>
        <dbReference type="ARBA" id="ARBA00005706"/>
    </source>
</evidence>
<protein>
    <recommendedName>
        <fullName evidence="6">FAD-binding domain-containing protein</fullName>
    </recommendedName>
</protein>
<sequence length="560" mass="61062">MSIPEYTKVLVVGGGPAGSYAASALAREGIDTVVLEGDKFPRYHVGESMLPSLRHFFRFVDLDSTFVAHGFYKKIGAAFVLNNKDPAFTDFIGAGGPNAYSWNVVRSEADDLIFRHAGKSGAQIFDNVKVSAIEFAHHEGPSTANDKTQDPGRPVSATWTRKEDGTSGVIKFDYIVDASGRMGIMSTKYLKNRHFNQGLKNVASWGYWQGAGRYGVGTPQEGVPYFEALSDGSGWAWFIPLHNNTTSVGVVINQEIATRKKKEMNSPSGKEFYQEMLKAVPRTLGPMLKDATLVSEIKAASDWSYSASSYASYNARIVGDAGCFIDPFFSSGVHLAVASGLSAAATICASVKGQCSEHEALEWHSKKVAEGYTRFLLIVLSALKQIREHDQAVLSDWDEDGFERAFAHFRPIIQGTADVHGKLTQDEVSNTVDFCLNAFAPVDASKRDAVLKRVEDLKMSGSAQNPKELETYLSPEELRILNSVRAREMVRSEDTVNIDTFTSDTIDGRAVNMVHGSLGLISAEEAAKNAPKKSDDILSKLMGEDKKIPHGGQQAPIASH</sequence>
<dbReference type="PANTHER" id="PTHR43747:SF5">
    <property type="entry name" value="FAD-BINDING DOMAIN-CONTAINING PROTEIN"/>
    <property type="match status" value="1"/>
</dbReference>
<dbReference type="Pfam" id="PF01494">
    <property type="entry name" value="FAD_binding_3"/>
    <property type="match status" value="1"/>
</dbReference>
<evidence type="ECO:0000259" key="6">
    <source>
        <dbReference type="Pfam" id="PF01494"/>
    </source>
</evidence>
<feature type="region of interest" description="Disordered" evidence="5">
    <location>
        <begin position="139"/>
        <end position="160"/>
    </location>
</feature>
<feature type="region of interest" description="Disordered" evidence="5">
    <location>
        <begin position="529"/>
        <end position="560"/>
    </location>
</feature>
<dbReference type="Proteomes" id="UP000664521">
    <property type="component" value="Unassembled WGS sequence"/>
</dbReference>
<evidence type="ECO:0000256" key="3">
    <source>
        <dbReference type="ARBA" id="ARBA00022827"/>
    </source>
</evidence>
<evidence type="ECO:0000313" key="8">
    <source>
        <dbReference type="Proteomes" id="UP000664521"/>
    </source>
</evidence>
<dbReference type="GO" id="GO:0016491">
    <property type="term" value="F:oxidoreductase activity"/>
    <property type="evidence" value="ECO:0007669"/>
    <property type="project" value="UniProtKB-KW"/>
</dbReference>
<keyword evidence="2" id="KW-0285">Flavoprotein</keyword>
<gene>
    <name evidence="7" type="ORF">HETSPECPRED_007242</name>
</gene>
<dbReference type="InterPro" id="IPR050816">
    <property type="entry name" value="Flavin-dep_Halogenase_NPB"/>
</dbReference>